<dbReference type="EMBL" id="CP060784">
    <property type="protein sequence ID" value="QNP52140.1"/>
    <property type="molecule type" value="Genomic_DNA"/>
</dbReference>
<dbReference type="RefSeq" id="WP_187732400.1">
    <property type="nucleotide sequence ID" value="NZ_BMFN01000002.1"/>
</dbReference>
<dbReference type="KEGG" id="hqi:H9L05_20010"/>
<accession>A0A7H0GV24</accession>
<protein>
    <submittedName>
        <fullName evidence="1">Uncharacterized protein</fullName>
    </submittedName>
</protein>
<gene>
    <name evidence="1" type="ORF">H9L05_20010</name>
</gene>
<keyword evidence="2" id="KW-1185">Reference proteome</keyword>
<proteinExistence type="predicted"/>
<evidence type="ECO:0000313" key="2">
    <source>
        <dbReference type="Proteomes" id="UP000516093"/>
    </source>
</evidence>
<dbReference type="AlphaFoldDB" id="A0A7H0GV24"/>
<reference evidence="1 2" key="1">
    <citation type="submission" date="2020-08" db="EMBL/GenBank/DDBJ databases">
        <title>Genome sequence of Hymenobacter qilianensis JCM 19763T.</title>
        <authorList>
            <person name="Hyun D.-W."/>
            <person name="Bae J.-W."/>
        </authorList>
    </citation>
    <scope>NUCLEOTIDE SEQUENCE [LARGE SCALE GENOMIC DNA]</scope>
    <source>
        <strain evidence="1 2">JCM 19763</strain>
    </source>
</reference>
<name>A0A7H0GV24_9BACT</name>
<dbReference type="Proteomes" id="UP000516093">
    <property type="component" value="Chromosome"/>
</dbReference>
<sequence length="241" mass="27629">MNILQPVGSRSYILPVAMLAIMLCNCGSPHNVSDKTMDNFIIKTSSRKIKERFTRAKEIADSVARIVIAPEKLGNFYCTYHFEYYDEQRYSNDSIIRPPLNYHISYVLLYEGDSIGSSVITVDSTFKVTYCRLDEMIGQKYFLNDKLEITKTKALSISSAKGIDVNSTHAPAVAEFRSNAGDSYNRNTQTLRNLKTLIYLLDIEKRRFYWDIENHCDGCTELKVDAETGEVFDKNKITFIY</sequence>
<evidence type="ECO:0000313" key="1">
    <source>
        <dbReference type="EMBL" id="QNP52140.1"/>
    </source>
</evidence>
<organism evidence="1 2">
    <name type="scientific">Hymenobacter qilianensis</name>
    <dbReference type="NCBI Taxonomy" id="1385715"/>
    <lineage>
        <taxon>Bacteria</taxon>
        <taxon>Pseudomonadati</taxon>
        <taxon>Bacteroidota</taxon>
        <taxon>Cytophagia</taxon>
        <taxon>Cytophagales</taxon>
        <taxon>Hymenobacteraceae</taxon>
        <taxon>Hymenobacter</taxon>
    </lineage>
</organism>